<dbReference type="Pfam" id="PF12783">
    <property type="entry name" value="Sec7-like_HUS"/>
    <property type="match status" value="1"/>
</dbReference>
<evidence type="ECO:0000256" key="6">
    <source>
        <dbReference type="SAM" id="MobiDB-lite"/>
    </source>
</evidence>
<proteinExistence type="predicted"/>
<dbReference type="Pfam" id="PF20252">
    <property type="entry name" value="BIG2_C"/>
    <property type="match status" value="1"/>
</dbReference>
<dbReference type="PANTHER" id="PTHR10663:SF375">
    <property type="entry name" value="LD29171P"/>
    <property type="match status" value="1"/>
</dbReference>
<dbReference type="PROSITE" id="PS50190">
    <property type="entry name" value="SEC7"/>
    <property type="match status" value="1"/>
</dbReference>
<feature type="compositionally biased region" description="Polar residues" evidence="6">
    <location>
        <begin position="710"/>
        <end position="727"/>
    </location>
</feature>
<feature type="compositionally biased region" description="Basic and acidic residues" evidence="6">
    <location>
        <begin position="800"/>
        <end position="809"/>
    </location>
</feature>
<dbReference type="Gene3D" id="1.10.1000.11">
    <property type="entry name" value="Arf Nucleotide-binding Site Opener,domain 2"/>
    <property type="match status" value="1"/>
</dbReference>
<dbReference type="EMBL" id="MNAD01000987">
    <property type="protein sequence ID" value="OJT09029.1"/>
    <property type="molecule type" value="Genomic_DNA"/>
</dbReference>
<feature type="compositionally biased region" description="Low complexity" evidence="6">
    <location>
        <begin position="290"/>
        <end position="300"/>
    </location>
</feature>
<dbReference type="Proteomes" id="UP000184267">
    <property type="component" value="Unassembled WGS sequence"/>
</dbReference>
<reference evidence="8 9" key="1">
    <citation type="submission" date="2016-10" db="EMBL/GenBank/DDBJ databases">
        <title>Genome sequence of the basidiomycete white-rot fungus Trametes pubescens.</title>
        <authorList>
            <person name="Makela M.R."/>
            <person name="Granchi Z."/>
            <person name="Peng M."/>
            <person name="De Vries R.P."/>
            <person name="Grigoriev I."/>
            <person name="Riley R."/>
            <person name="Hilden K."/>
        </authorList>
    </citation>
    <scope>NUCLEOTIDE SEQUENCE [LARGE SCALE GENOMIC DNA]</scope>
    <source>
        <strain evidence="8 9">FBCC735</strain>
    </source>
</reference>
<keyword evidence="3" id="KW-0653">Protein transport</keyword>
<evidence type="ECO:0000313" key="8">
    <source>
        <dbReference type="EMBL" id="OJT09029.1"/>
    </source>
</evidence>
<gene>
    <name evidence="8" type="ORF">TRAPUB_54</name>
</gene>
<dbReference type="FunFam" id="1.10.1000.11:FF:000003">
    <property type="entry name" value="Brefeldin A-inhibited guanine nucleotide-exchange protein 1"/>
    <property type="match status" value="1"/>
</dbReference>
<dbReference type="InterPro" id="IPR016024">
    <property type="entry name" value="ARM-type_fold"/>
</dbReference>
<keyword evidence="9" id="KW-1185">Reference proteome</keyword>
<dbReference type="PANTHER" id="PTHR10663">
    <property type="entry name" value="GUANYL-NUCLEOTIDE EXCHANGE FACTOR"/>
    <property type="match status" value="1"/>
</dbReference>
<sequence length="1926" mass="214341">MDAANPVHEASIPLPPSPPPHDEPMPNILSQFATMRDPVDENRARSADGDRHRPPSPYGREEDEGESSLRPDAAATTPAPENSISPPNGASAASLDRPTDGIPPVQEVTRERTRDFEDSAPPPTPPSKPVPSNPVSPATRRESALPASPRATNGHARPSVDSRPSTPNGRFPTRQSSDSHKRSLTLSKGNTVSVVLISSALEIIAASKEAKRSTPLRESVQRALEMVKLGQGGDRPREIFEPLRLACETRNEKLMIASLDCISKLISYSFFAENISTPQAPSSPPPSPGPNSRNSMSNGSQTSLQPPSLVDLVVHTITSCHTENTPETVSLQIVKALLALVLSPTILVHQSSLLKAVRTVYNIFLLSLDAVNQMVAQGGLTQMVNHVFARCKLSSLPQNESMTTLAIRDSESIKSPRQPSTVLSPRNSLPLPPQTPSVSGSEETGTTLVQEDGEGSSTAASYGEETVDEPAENGVAEGDVNGSHHSMREASECAASEALPDEEPEADIPLRELTTNDMFIKDAFLVFRALCKLTMKPLNSESERDLKSHAMRSKLLSLHLVLMILNSHMPIFVSPSAIIYSSSSHEATPFIQAASQYLCLSLSRNAVSPVPQVFEISVEIFWRVVAGLRTKLKKEIEVLLHEIFIPILEMKTSTLKQKAVILSMLQRLCQEPQALVEIYLNYDCDGEAVDNIYEHLMNIISKIGTAPISSVPQKGNDPNSPALQPQTKQHHGSGQVPPSFSTASLSVPGNVDVSTIGNSEAQLRRQGLECLVAVLKSLVSWGTTNSSPPEHASDPMTRSQLEESHRDSSTPDITTAGLSPGGVDTTRGPTPEVVDDPTKFESAKQKKTTLLEGIKKFNFKPKRGIEFLIETGFIASREPRDIARFLLETDGLNKAAIGEYLGEGDEENITIMHAFVDTMDLGNMPFVTALRTFLQAFRLPGEAQKIDRYMLKFAERYIATNSNTPFTNADTAYVLAYSTILLNTDAHNPQVKNRMTKQGFIANNRGINDGQNLPEDLLNAIYDEIVSNEIRMKDEVEAAPTVVAPAPGIAGVLANVGRDFQKEAYVMQSNNMASKTEALFRTLMRSQRRGTKSNEQFFSASHFVHVRPMFEVAWIPFLAGISGPLQDTDDIEVVELCLEGFKAAIHIACFFDLELERNAFVSTLAKFTFLNNLGEMKTKNMEAIKTLLDVAVTEGNHLKASWREVLTCVSQLEHMQLLSSGVDVPDAGRKGRVRKPPTEELANESRSTHITVAADMVFSLSHYLSGTAIVDFVRALCDVSWEEIQSSGLSQHPRLFSLQKLVEISYYNMNRIRLEWSNMWDILGEHFNQVCCHKNPHVGFFALDALRQLAMRFLEKEELAHFKFQKDFLRPFEYTMIHNSNPDVRDMVLQCLQQMIQARVHNLRSGWRTMFAVFSAASKAATERIANSAFEIVVRLNKEHFSSIVRHGSFADLTVCITDFCKVSKYQKISLLAIGMLRDIIPTMLECPDCGFKETNHSATDDPMIKYWFPVLFGFYDVIMNGEDLEVRRLALDSLFSTLKKYGSTYPVEFWDTVCQELLFPMFAVLKSSQDLSRFSTQEDMSVWLSTTMIQALRNLIDLYTFYFETLERFLDGLLDLLCVCICQENDTLARIGTSCLQQLLESNVKKLSPARWERVATTFVKLFRTTTPHQLFDESLRVEIDGNGADLQDAADSNDGAMIPAPLSPNSEQPKAGTRMSLNERRRIFRQIIVKCVLQLLLIETTNDLLRNDEVYNTIPPEHLLRLMGVLDHSYQFARMFNEDKELRTGLWKVGFMKHLPNLLKQESSSASTLVHVLLRMYYDPRPDHQAARPQVADRLMPLGLGVLQDFNKLRLDTQAKNIAAWTPVVAEILHGFVRFDDKAFTRYLPAVYPLATDLLSREMAPEIREGLREYFLRVGYIQGIVERP</sequence>
<feature type="region of interest" description="Disordered" evidence="6">
    <location>
        <begin position="710"/>
        <end position="746"/>
    </location>
</feature>
<dbReference type="FunFam" id="1.10.220.20:FF:000002">
    <property type="entry name" value="Brefeldin A-inhibited guanine nucleotide-exchange protein 1"/>
    <property type="match status" value="1"/>
</dbReference>
<dbReference type="Pfam" id="PF09324">
    <property type="entry name" value="Sec7-like_HDS"/>
    <property type="match status" value="1"/>
</dbReference>
<dbReference type="Gene3D" id="1.25.10.10">
    <property type="entry name" value="Leucine-rich Repeat Variant"/>
    <property type="match status" value="1"/>
</dbReference>
<dbReference type="GO" id="GO:0015031">
    <property type="term" value="P:protein transport"/>
    <property type="evidence" value="ECO:0007669"/>
    <property type="project" value="UniProtKB-KW"/>
</dbReference>
<keyword evidence="2" id="KW-0963">Cytoplasm</keyword>
<keyword evidence="1" id="KW-0813">Transport</keyword>
<comment type="subcellular location">
    <subcellularLocation>
        <location evidence="5">Cytoplasmic vesicle</location>
        <location evidence="5">COPI-coated vesicle membrane</location>
    </subcellularLocation>
</comment>
<dbReference type="Pfam" id="PF01369">
    <property type="entry name" value="Sec7"/>
    <property type="match status" value="1"/>
</dbReference>
<feature type="compositionally biased region" description="Basic and acidic residues" evidence="6">
    <location>
        <begin position="108"/>
        <end position="117"/>
    </location>
</feature>
<feature type="compositionally biased region" description="Polar residues" evidence="6">
    <location>
        <begin position="736"/>
        <end position="746"/>
    </location>
</feature>
<evidence type="ECO:0000313" key="9">
    <source>
        <dbReference type="Proteomes" id="UP000184267"/>
    </source>
</evidence>
<dbReference type="CDD" id="cd00171">
    <property type="entry name" value="Sec7"/>
    <property type="match status" value="1"/>
</dbReference>
<evidence type="ECO:0000256" key="5">
    <source>
        <dbReference type="ARBA" id="ARBA00060451"/>
    </source>
</evidence>
<feature type="compositionally biased region" description="Polar residues" evidence="6">
    <location>
        <begin position="162"/>
        <end position="176"/>
    </location>
</feature>
<dbReference type="OMA" id="EVMCAYI"/>
<dbReference type="GO" id="GO:0005085">
    <property type="term" value="F:guanyl-nucleotide exchange factor activity"/>
    <property type="evidence" value="ECO:0007669"/>
    <property type="project" value="InterPro"/>
</dbReference>
<dbReference type="InterPro" id="IPR046455">
    <property type="entry name" value="Sec7/BIG1-like_C"/>
</dbReference>
<feature type="compositionally biased region" description="Basic and acidic residues" evidence="6">
    <location>
        <begin position="37"/>
        <end position="53"/>
    </location>
</feature>
<dbReference type="SMART" id="SM00222">
    <property type="entry name" value="Sec7"/>
    <property type="match status" value="1"/>
</dbReference>
<dbReference type="OrthoDB" id="18431at2759"/>
<feature type="compositionally biased region" description="Pro residues" evidence="6">
    <location>
        <begin position="120"/>
        <end position="134"/>
    </location>
</feature>
<dbReference type="Pfam" id="PF16213">
    <property type="entry name" value="DCB"/>
    <property type="match status" value="1"/>
</dbReference>
<feature type="region of interest" description="Disordered" evidence="6">
    <location>
        <begin position="402"/>
        <end position="504"/>
    </location>
</feature>
<name>A0A1M2VN56_TRAPU</name>
<comment type="caution">
    <text evidence="8">The sequence shown here is derived from an EMBL/GenBank/DDBJ whole genome shotgun (WGS) entry which is preliminary data.</text>
</comment>
<feature type="domain" description="SEC7" evidence="7">
    <location>
        <begin position="839"/>
        <end position="1028"/>
    </location>
</feature>
<feature type="region of interest" description="Disordered" evidence="6">
    <location>
        <begin position="1"/>
        <end position="185"/>
    </location>
</feature>
<evidence type="ECO:0000256" key="4">
    <source>
        <dbReference type="ARBA" id="ARBA00023136"/>
    </source>
</evidence>
<dbReference type="InterPro" id="IPR015403">
    <property type="entry name" value="Mon2/Sec7/BIG1-like_HDS"/>
</dbReference>
<dbReference type="SUPFAM" id="SSF48425">
    <property type="entry name" value="Sec7 domain"/>
    <property type="match status" value="1"/>
</dbReference>
<dbReference type="SUPFAM" id="SSF48371">
    <property type="entry name" value="ARM repeat"/>
    <property type="match status" value="1"/>
</dbReference>
<feature type="region of interest" description="Disordered" evidence="6">
    <location>
        <begin position="783"/>
        <end position="842"/>
    </location>
</feature>
<evidence type="ECO:0000256" key="1">
    <source>
        <dbReference type="ARBA" id="ARBA00022448"/>
    </source>
</evidence>
<evidence type="ECO:0000259" key="7">
    <source>
        <dbReference type="PROSITE" id="PS50190"/>
    </source>
</evidence>
<dbReference type="GO" id="GO:0032012">
    <property type="term" value="P:regulation of ARF protein signal transduction"/>
    <property type="evidence" value="ECO:0007669"/>
    <property type="project" value="InterPro"/>
</dbReference>
<organism evidence="8 9">
    <name type="scientific">Trametes pubescens</name>
    <name type="common">White-rot fungus</name>
    <dbReference type="NCBI Taxonomy" id="154538"/>
    <lineage>
        <taxon>Eukaryota</taxon>
        <taxon>Fungi</taxon>
        <taxon>Dikarya</taxon>
        <taxon>Basidiomycota</taxon>
        <taxon>Agaricomycotina</taxon>
        <taxon>Agaricomycetes</taxon>
        <taxon>Polyporales</taxon>
        <taxon>Polyporaceae</taxon>
        <taxon>Trametes</taxon>
    </lineage>
</organism>
<dbReference type="InterPro" id="IPR032691">
    <property type="entry name" value="Mon2/Sec7/BIG1-like_HUS"/>
</dbReference>
<dbReference type="STRING" id="154538.A0A1M2VN56"/>
<feature type="compositionally biased region" description="Polar residues" evidence="6">
    <location>
        <begin position="415"/>
        <end position="427"/>
    </location>
</feature>
<accession>A0A1M2VN56</accession>
<evidence type="ECO:0000256" key="3">
    <source>
        <dbReference type="ARBA" id="ARBA00022927"/>
    </source>
</evidence>
<protein>
    <submittedName>
        <fullName evidence="8">Protein transport protein sec71</fullName>
    </submittedName>
</protein>
<dbReference type="InterPro" id="IPR011989">
    <property type="entry name" value="ARM-like"/>
</dbReference>
<dbReference type="InterPro" id="IPR032629">
    <property type="entry name" value="DCB_dom"/>
</dbReference>
<feature type="compositionally biased region" description="Polar residues" evidence="6">
    <location>
        <begin position="79"/>
        <end position="88"/>
    </location>
</feature>
<keyword evidence="4" id="KW-0472">Membrane</keyword>
<dbReference type="InterPro" id="IPR023394">
    <property type="entry name" value="Sec7_C_sf"/>
</dbReference>
<dbReference type="InterPro" id="IPR035999">
    <property type="entry name" value="Sec7_dom_sf"/>
</dbReference>
<feature type="compositionally biased region" description="Polar residues" evidence="6">
    <location>
        <begin position="436"/>
        <end position="460"/>
    </location>
</feature>
<dbReference type="GO" id="GO:0030663">
    <property type="term" value="C:COPI-coated vesicle membrane"/>
    <property type="evidence" value="ECO:0007669"/>
    <property type="project" value="UniProtKB-SubCell"/>
</dbReference>
<feature type="region of interest" description="Disordered" evidence="6">
    <location>
        <begin position="277"/>
        <end position="304"/>
    </location>
</feature>
<evidence type="ECO:0000256" key="2">
    <source>
        <dbReference type="ARBA" id="ARBA00022490"/>
    </source>
</evidence>
<dbReference type="InterPro" id="IPR000904">
    <property type="entry name" value="Sec7_dom"/>
</dbReference>
<dbReference type="Gene3D" id="1.10.220.20">
    <property type="match status" value="1"/>
</dbReference>